<keyword evidence="10 20" id="KW-0418">Kinase</keyword>
<dbReference type="GO" id="GO:0005524">
    <property type="term" value="F:ATP binding"/>
    <property type="evidence" value="ECO:0007669"/>
    <property type="project" value="UniProtKB-KW"/>
</dbReference>
<protein>
    <recommendedName>
        <fullName evidence="4">non-specific protein-tyrosine kinase</fullName>
        <ecNumber evidence="4">2.7.10.2</ecNumber>
    </recommendedName>
</protein>
<feature type="domain" description="AAA" evidence="18">
    <location>
        <begin position="553"/>
        <end position="694"/>
    </location>
</feature>
<reference evidence="20" key="1">
    <citation type="submission" date="2018-06" db="EMBL/GenBank/DDBJ databases">
        <authorList>
            <person name="Zhirakovskaya E."/>
        </authorList>
    </citation>
    <scope>NUCLEOTIDE SEQUENCE</scope>
</reference>
<dbReference type="PANTHER" id="PTHR32309:SF13">
    <property type="entry name" value="FERRIC ENTEROBACTIN TRANSPORT PROTEIN FEPE"/>
    <property type="match status" value="1"/>
</dbReference>
<keyword evidence="6" id="KW-0997">Cell inner membrane</keyword>
<proteinExistence type="inferred from homology"/>
<evidence type="ECO:0000256" key="11">
    <source>
        <dbReference type="ARBA" id="ARBA00022840"/>
    </source>
</evidence>
<dbReference type="Pfam" id="PF02706">
    <property type="entry name" value="Wzz"/>
    <property type="match status" value="1"/>
</dbReference>
<keyword evidence="11" id="KW-0067">ATP-binding</keyword>
<dbReference type="InterPro" id="IPR050445">
    <property type="entry name" value="Bact_polysacc_biosynth/exp"/>
</dbReference>
<dbReference type="InterPro" id="IPR005702">
    <property type="entry name" value="Wzc-like_C"/>
</dbReference>
<name>A0A3B1BAH0_9ZZZZ</name>
<comment type="subcellular location">
    <subcellularLocation>
        <location evidence="1">Cell inner membrane</location>
        <topology evidence="1">Multi-pass membrane protein</topology>
    </subcellularLocation>
</comment>
<dbReference type="Gene3D" id="3.40.50.300">
    <property type="entry name" value="P-loop containing nucleotide triphosphate hydrolases"/>
    <property type="match status" value="1"/>
</dbReference>
<keyword evidence="5" id="KW-1003">Cell membrane</keyword>
<keyword evidence="13 16" id="KW-0472">Membrane</keyword>
<evidence type="ECO:0000256" key="7">
    <source>
        <dbReference type="ARBA" id="ARBA00022679"/>
    </source>
</evidence>
<dbReference type="NCBIfam" id="TIGR01007">
    <property type="entry name" value="eps_fam"/>
    <property type="match status" value="1"/>
</dbReference>
<keyword evidence="9" id="KW-0547">Nucleotide-binding</keyword>
<evidence type="ECO:0000259" key="18">
    <source>
        <dbReference type="Pfam" id="PF13614"/>
    </source>
</evidence>
<evidence type="ECO:0000256" key="13">
    <source>
        <dbReference type="ARBA" id="ARBA00023136"/>
    </source>
</evidence>
<keyword evidence="14" id="KW-0829">Tyrosine-protein kinase</keyword>
<dbReference type="CDD" id="cd05387">
    <property type="entry name" value="BY-kinase"/>
    <property type="match status" value="1"/>
</dbReference>
<feature type="domain" description="Polysaccharide chain length determinant N-terminal" evidence="17">
    <location>
        <begin position="9"/>
        <end position="99"/>
    </location>
</feature>
<evidence type="ECO:0000256" key="12">
    <source>
        <dbReference type="ARBA" id="ARBA00022989"/>
    </source>
</evidence>
<evidence type="ECO:0000259" key="17">
    <source>
        <dbReference type="Pfam" id="PF02706"/>
    </source>
</evidence>
<keyword evidence="7 20" id="KW-0808">Transferase</keyword>
<gene>
    <name evidence="20" type="ORF">MNBD_GAMMA26-2623</name>
</gene>
<evidence type="ECO:0000313" key="20">
    <source>
        <dbReference type="EMBL" id="VAX07320.1"/>
    </source>
</evidence>
<dbReference type="EC" id="2.7.10.2" evidence="4"/>
<evidence type="ECO:0000256" key="1">
    <source>
        <dbReference type="ARBA" id="ARBA00004429"/>
    </source>
</evidence>
<dbReference type="GO" id="GO:0004715">
    <property type="term" value="F:non-membrane spanning protein tyrosine kinase activity"/>
    <property type="evidence" value="ECO:0007669"/>
    <property type="project" value="UniProtKB-EC"/>
</dbReference>
<keyword evidence="8 16" id="KW-0812">Transmembrane</keyword>
<evidence type="ECO:0000259" key="19">
    <source>
        <dbReference type="Pfam" id="PF13807"/>
    </source>
</evidence>
<dbReference type="AlphaFoldDB" id="A0A3B1BAH0"/>
<dbReference type="EMBL" id="UOFX01000023">
    <property type="protein sequence ID" value="VAX07320.1"/>
    <property type="molecule type" value="Genomic_DNA"/>
</dbReference>
<dbReference type="Pfam" id="PF13807">
    <property type="entry name" value="GNVR"/>
    <property type="match status" value="1"/>
</dbReference>
<dbReference type="PANTHER" id="PTHR32309">
    <property type="entry name" value="TYROSINE-PROTEIN KINASE"/>
    <property type="match status" value="1"/>
</dbReference>
<evidence type="ECO:0000256" key="15">
    <source>
        <dbReference type="ARBA" id="ARBA00051245"/>
    </source>
</evidence>
<evidence type="ECO:0000256" key="8">
    <source>
        <dbReference type="ARBA" id="ARBA00022692"/>
    </source>
</evidence>
<evidence type="ECO:0000256" key="2">
    <source>
        <dbReference type="ARBA" id="ARBA00007316"/>
    </source>
</evidence>
<evidence type="ECO:0000256" key="9">
    <source>
        <dbReference type="ARBA" id="ARBA00022741"/>
    </source>
</evidence>
<dbReference type="InterPro" id="IPR003856">
    <property type="entry name" value="LPS_length_determ_N"/>
</dbReference>
<dbReference type="InterPro" id="IPR025669">
    <property type="entry name" value="AAA_dom"/>
</dbReference>
<accession>A0A3B1BAH0</accession>
<comment type="catalytic activity">
    <reaction evidence="15">
        <text>L-tyrosyl-[protein] + ATP = O-phospho-L-tyrosyl-[protein] + ADP + H(+)</text>
        <dbReference type="Rhea" id="RHEA:10596"/>
        <dbReference type="Rhea" id="RHEA-COMP:10136"/>
        <dbReference type="Rhea" id="RHEA-COMP:20101"/>
        <dbReference type="ChEBI" id="CHEBI:15378"/>
        <dbReference type="ChEBI" id="CHEBI:30616"/>
        <dbReference type="ChEBI" id="CHEBI:46858"/>
        <dbReference type="ChEBI" id="CHEBI:61978"/>
        <dbReference type="ChEBI" id="CHEBI:456216"/>
        <dbReference type="EC" id="2.7.10.2"/>
    </reaction>
</comment>
<feature type="transmembrane region" description="Helical" evidence="16">
    <location>
        <begin position="24"/>
        <end position="42"/>
    </location>
</feature>
<dbReference type="InterPro" id="IPR032807">
    <property type="entry name" value="GNVR"/>
</dbReference>
<dbReference type="Pfam" id="PF13614">
    <property type="entry name" value="AAA_31"/>
    <property type="match status" value="1"/>
</dbReference>
<organism evidence="20">
    <name type="scientific">hydrothermal vent metagenome</name>
    <dbReference type="NCBI Taxonomy" id="652676"/>
    <lineage>
        <taxon>unclassified sequences</taxon>
        <taxon>metagenomes</taxon>
        <taxon>ecological metagenomes</taxon>
    </lineage>
</organism>
<evidence type="ECO:0000256" key="6">
    <source>
        <dbReference type="ARBA" id="ARBA00022519"/>
    </source>
</evidence>
<sequence>MLDDDPQGEFDLVGYWRAIRRQKWGILGITLSCVIIGAMMALKAVPIYQATVTILAKPIQPRVTTTNQYANNALIFLFYETQYEIIKSRAVAARVVDKLGLATKEEARRARQQAESVAKEQSGLSLNWRSWVPDELSWLPDEWLGQHEPIALTAEQRREALISRLAGGLVVKGGDQSEIISIKYDSPDPEFAAEFVNAVADAYVAFGLHSRLTSARKTTSWLNDQITELKKKMEESEAALEVYQQSTGMVDTSSRQQVISTKLASLSVEQIKAQTAKSEAEIRYNQVLKIKQQGGGYGSLVSVLNSALVLGLNSKYSEMERRVSEYSDRYGHKHPKMIAAESDLKQADKALRSAINKVVESIRKEYDFAVAQERRVNALIKKQKREIGDVRGKGFALAKLEREVENNRQLYETFLGRFQEEDVVDEYDISNVRIIDRAIVPMTPIEPNIPRMRMISVVAGLVLGIMFAVVRERLDNTFKTLETLETKLGLPVLGLAPLLKKIQRSESAESYVSIAPRSPFAEALNHVRTSVLFSNIDQPPKVLLVTSATASEGKTTLSTNLAIAFSTLGRTLLVECDLRRPRFGGIFPREQQHGLTNLVSGQESLNACVFQNEEHSGELFVLGAGTVPPNPLEFLSSKSFAKALDILRKHYEHIVIDAPPVLPVSDAIVVASMVDGVILAVKAESTTYQMANTALRRLKAAQIQPLGSVLTMADASRMAYYGGQSYDYYDSGYYGYGES</sequence>
<comment type="similarity">
    <text evidence="3">Belongs to the etk/wzc family.</text>
</comment>
<evidence type="ECO:0000256" key="16">
    <source>
        <dbReference type="SAM" id="Phobius"/>
    </source>
</evidence>
<evidence type="ECO:0000256" key="3">
    <source>
        <dbReference type="ARBA" id="ARBA00008883"/>
    </source>
</evidence>
<keyword evidence="12 16" id="KW-1133">Transmembrane helix</keyword>
<dbReference type="GO" id="GO:0005886">
    <property type="term" value="C:plasma membrane"/>
    <property type="evidence" value="ECO:0007669"/>
    <property type="project" value="UniProtKB-SubCell"/>
</dbReference>
<comment type="similarity">
    <text evidence="2">Belongs to the CpsD/CapB family.</text>
</comment>
<dbReference type="SUPFAM" id="SSF52540">
    <property type="entry name" value="P-loop containing nucleoside triphosphate hydrolases"/>
    <property type="match status" value="1"/>
</dbReference>
<evidence type="ECO:0000256" key="14">
    <source>
        <dbReference type="ARBA" id="ARBA00023137"/>
    </source>
</evidence>
<feature type="domain" description="Tyrosine-protein kinase G-rich" evidence="19">
    <location>
        <begin position="399"/>
        <end position="472"/>
    </location>
</feature>
<evidence type="ECO:0000256" key="5">
    <source>
        <dbReference type="ARBA" id="ARBA00022475"/>
    </source>
</evidence>
<evidence type="ECO:0000256" key="4">
    <source>
        <dbReference type="ARBA" id="ARBA00011903"/>
    </source>
</evidence>
<dbReference type="InterPro" id="IPR027417">
    <property type="entry name" value="P-loop_NTPase"/>
</dbReference>
<evidence type="ECO:0000256" key="10">
    <source>
        <dbReference type="ARBA" id="ARBA00022777"/>
    </source>
</evidence>